<dbReference type="Pfam" id="PF08240">
    <property type="entry name" value="ADH_N"/>
    <property type="match status" value="1"/>
</dbReference>
<organism evidence="2 3">
    <name type="scientific">Galbitalea soli</name>
    <dbReference type="NCBI Taxonomy" id="1268042"/>
    <lineage>
        <taxon>Bacteria</taxon>
        <taxon>Bacillati</taxon>
        <taxon>Actinomycetota</taxon>
        <taxon>Actinomycetes</taxon>
        <taxon>Micrococcales</taxon>
        <taxon>Microbacteriaceae</taxon>
        <taxon>Galbitalea</taxon>
    </lineage>
</organism>
<dbReference type="PANTHER" id="PTHR43677:SF1">
    <property type="entry name" value="ACRYLYL-COA REDUCTASE ACUI-RELATED"/>
    <property type="match status" value="1"/>
</dbReference>
<dbReference type="InterPro" id="IPR051397">
    <property type="entry name" value="Zn-ADH-like_protein"/>
</dbReference>
<sequence length="339" mass="34305">MTRAIRVTRADDGSVSTVLETGLTDDQLGDGDVLVDISHSGINYKDGMALAGNPGVARVSPLIPGIDLVGRVASSTSADWSVGDQVIVNGWGIGETRNGGLAERASVDSSSLVALPAGMSPARAAAIGTAGFTAALSVLALEGADRSPAVPGSGGVRPGDGDILVTGASGGVGSIAVALLAAAGYRVVASTGRPEHREYLLSLGAAETVDRAEFESAGRPLLRQRWAGVIDSVGGQTLATAIAETNYGGTVTACGLVGGVDVPLTVLPFILRGVSLVGINSVECPPAPRHAAWARLARDLDYELLDRMTTVVPLEGAIDAGAAILRGELRGRTVVDVRA</sequence>
<dbReference type="Gene3D" id="3.40.50.720">
    <property type="entry name" value="NAD(P)-binding Rossmann-like Domain"/>
    <property type="match status" value="1"/>
</dbReference>
<comment type="caution">
    <text evidence="2">The sequence shown here is derived from an EMBL/GenBank/DDBJ whole genome shotgun (WGS) entry which is preliminary data.</text>
</comment>
<dbReference type="Gene3D" id="3.90.180.10">
    <property type="entry name" value="Medium-chain alcohol dehydrogenases, catalytic domain"/>
    <property type="match status" value="1"/>
</dbReference>
<dbReference type="InterPro" id="IPR020843">
    <property type="entry name" value="ER"/>
</dbReference>
<dbReference type="Proteomes" id="UP000479756">
    <property type="component" value="Unassembled WGS sequence"/>
</dbReference>
<protein>
    <submittedName>
        <fullName evidence="2">Oxidoreductase</fullName>
    </submittedName>
</protein>
<dbReference type="AlphaFoldDB" id="A0A7C9TSX9"/>
<dbReference type="NCBIfam" id="TIGR02823">
    <property type="entry name" value="oxido_YhdH"/>
    <property type="match status" value="1"/>
</dbReference>
<evidence type="ECO:0000313" key="2">
    <source>
        <dbReference type="EMBL" id="NEM92459.1"/>
    </source>
</evidence>
<dbReference type="InterPro" id="IPR011032">
    <property type="entry name" value="GroES-like_sf"/>
</dbReference>
<dbReference type="InterPro" id="IPR036291">
    <property type="entry name" value="NAD(P)-bd_dom_sf"/>
</dbReference>
<dbReference type="InterPro" id="IPR013149">
    <property type="entry name" value="ADH-like_C"/>
</dbReference>
<dbReference type="Pfam" id="PF00107">
    <property type="entry name" value="ADH_zinc_N"/>
    <property type="match status" value="1"/>
</dbReference>
<evidence type="ECO:0000313" key="3">
    <source>
        <dbReference type="Proteomes" id="UP000479756"/>
    </source>
</evidence>
<dbReference type="EMBL" id="JAAGWZ010000005">
    <property type="protein sequence ID" value="NEM92459.1"/>
    <property type="molecule type" value="Genomic_DNA"/>
</dbReference>
<dbReference type="InterPro" id="IPR013154">
    <property type="entry name" value="ADH-like_N"/>
</dbReference>
<dbReference type="GO" id="GO:0043957">
    <property type="term" value="F:acryloyl-CoA reductase (NADPH) activity"/>
    <property type="evidence" value="ECO:0007669"/>
    <property type="project" value="TreeGrafter"/>
</dbReference>
<dbReference type="CDD" id="cd08288">
    <property type="entry name" value="MDR_yhdh"/>
    <property type="match status" value="1"/>
</dbReference>
<dbReference type="SUPFAM" id="SSF50129">
    <property type="entry name" value="GroES-like"/>
    <property type="match status" value="1"/>
</dbReference>
<reference evidence="2 3" key="1">
    <citation type="journal article" date="2014" name="Int. J. Syst. Evol. Microbiol.">
        <title>Description of Galbitalea soli gen. nov., sp. nov., and Frondihabitans sucicola sp. nov.</title>
        <authorList>
            <person name="Kim S.J."/>
            <person name="Lim J.M."/>
            <person name="Ahn J.H."/>
            <person name="Weon H.Y."/>
            <person name="Hamada M."/>
            <person name="Suzuki K."/>
            <person name="Ahn T.Y."/>
            <person name="Kwon S.W."/>
        </authorList>
    </citation>
    <scope>NUCLEOTIDE SEQUENCE [LARGE SCALE GENOMIC DNA]</scope>
    <source>
        <strain evidence="2 3">NBRC 108727</strain>
    </source>
</reference>
<dbReference type="RefSeq" id="WP_163474518.1">
    <property type="nucleotide sequence ID" value="NZ_JAAGWZ010000005.1"/>
</dbReference>
<feature type="domain" description="Enoyl reductase (ER)" evidence="1">
    <location>
        <begin position="13"/>
        <end position="335"/>
    </location>
</feature>
<proteinExistence type="predicted"/>
<dbReference type="InterPro" id="IPR014188">
    <property type="entry name" value="Acrylyl-CoA_reductase_AcuI"/>
</dbReference>
<keyword evidence="3" id="KW-1185">Reference proteome</keyword>
<evidence type="ECO:0000259" key="1">
    <source>
        <dbReference type="SMART" id="SM00829"/>
    </source>
</evidence>
<name>A0A7C9TSX9_9MICO</name>
<gene>
    <name evidence="2" type="ORF">G3T37_13980</name>
</gene>
<dbReference type="PANTHER" id="PTHR43677">
    <property type="entry name" value="SHORT-CHAIN DEHYDROGENASE/REDUCTASE"/>
    <property type="match status" value="1"/>
</dbReference>
<dbReference type="SMART" id="SM00829">
    <property type="entry name" value="PKS_ER"/>
    <property type="match status" value="1"/>
</dbReference>
<accession>A0A7C9TSX9</accession>
<dbReference type="SUPFAM" id="SSF51735">
    <property type="entry name" value="NAD(P)-binding Rossmann-fold domains"/>
    <property type="match status" value="1"/>
</dbReference>